<organism evidence="1 2">
    <name type="scientific">Mucuna pruriens</name>
    <name type="common">Velvet bean</name>
    <name type="synonym">Dolichos pruriens</name>
    <dbReference type="NCBI Taxonomy" id="157652"/>
    <lineage>
        <taxon>Eukaryota</taxon>
        <taxon>Viridiplantae</taxon>
        <taxon>Streptophyta</taxon>
        <taxon>Embryophyta</taxon>
        <taxon>Tracheophyta</taxon>
        <taxon>Spermatophyta</taxon>
        <taxon>Magnoliopsida</taxon>
        <taxon>eudicotyledons</taxon>
        <taxon>Gunneridae</taxon>
        <taxon>Pentapetalae</taxon>
        <taxon>rosids</taxon>
        <taxon>fabids</taxon>
        <taxon>Fabales</taxon>
        <taxon>Fabaceae</taxon>
        <taxon>Papilionoideae</taxon>
        <taxon>50 kb inversion clade</taxon>
        <taxon>NPAAA clade</taxon>
        <taxon>indigoferoid/millettioid clade</taxon>
        <taxon>Phaseoleae</taxon>
        <taxon>Mucuna</taxon>
    </lineage>
</organism>
<comment type="caution">
    <text evidence="1">The sequence shown here is derived from an EMBL/GenBank/DDBJ whole genome shotgun (WGS) entry which is preliminary data.</text>
</comment>
<evidence type="ECO:0000313" key="1">
    <source>
        <dbReference type="EMBL" id="RDX70202.1"/>
    </source>
</evidence>
<accession>A0A371EVZ0</accession>
<evidence type="ECO:0000313" key="2">
    <source>
        <dbReference type="Proteomes" id="UP000257109"/>
    </source>
</evidence>
<reference evidence="1" key="1">
    <citation type="submission" date="2018-05" db="EMBL/GenBank/DDBJ databases">
        <title>Draft genome of Mucuna pruriens seed.</title>
        <authorList>
            <person name="Nnadi N.E."/>
            <person name="Vos R."/>
            <person name="Hasami M.H."/>
            <person name="Devisetty U.K."/>
            <person name="Aguiy J.C."/>
        </authorList>
    </citation>
    <scope>NUCLEOTIDE SEQUENCE [LARGE SCALE GENOMIC DNA]</scope>
    <source>
        <strain evidence="1">JCA_2017</strain>
    </source>
</reference>
<dbReference type="AlphaFoldDB" id="A0A371EVZ0"/>
<feature type="non-terminal residue" evidence="1">
    <location>
        <position position="1"/>
    </location>
</feature>
<gene>
    <name evidence="1" type="ORF">CR513_50576</name>
</gene>
<evidence type="ECO:0008006" key="3">
    <source>
        <dbReference type="Google" id="ProtNLM"/>
    </source>
</evidence>
<protein>
    <recommendedName>
        <fullName evidence="3">Integrase zinc-binding domain-containing protein</fullName>
    </recommendedName>
</protein>
<name>A0A371EVZ0_MUCPR</name>
<dbReference type="Proteomes" id="UP000257109">
    <property type="component" value="Unassembled WGS sequence"/>
</dbReference>
<dbReference type="PANTHER" id="PTHR48475">
    <property type="entry name" value="RIBONUCLEASE H"/>
    <property type="match status" value="1"/>
</dbReference>
<sequence length="190" mass="21184">MVKSDSQLVTGQVKGEYQAKDLQLIKYLSLIERGDLLAKLASTQKGGLHKTVIQEALGCPTIEEVGEDPQEARRIIREATKYVFIASQLYRRGFSYPLLQCLGEAKAERAIKEVHEGACGSHIGGRALASKIARAGFYWLIIKKDNLAFSFTFVEHPQSNGQAKVANRVILRGQCKRIEEAKGRWVEKLP</sequence>
<proteinExistence type="predicted"/>
<dbReference type="EMBL" id="QJKJ01011798">
    <property type="protein sequence ID" value="RDX70202.1"/>
    <property type="molecule type" value="Genomic_DNA"/>
</dbReference>
<dbReference type="PANTHER" id="PTHR48475:SF2">
    <property type="entry name" value="RIBONUCLEASE H"/>
    <property type="match status" value="1"/>
</dbReference>
<keyword evidence="2" id="KW-1185">Reference proteome</keyword>
<dbReference type="Gene3D" id="1.10.340.70">
    <property type="match status" value="1"/>
</dbReference>